<comment type="caution">
    <text evidence="2">The sequence shown here is derived from an EMBL/GenBank/DDBJ whole genome shotgun (WGS) entry which is preliminary data.</text>
</comment>
<dbReference type="AlphaFoldDB" id="A0A5C5YAL7"/>
<reference evidence="2 3" key="1">
    <citation type="submission" date="2019-02" db="EMBL/GenBank/DDBJ databases">
        <title>Deep-cultivation of Planctomycetes and their phenomic and genomic characterization uncovers novel biology.</title>
        <authorList>
            <person name="Wiegand S."/>
            <person name="Jogler M."/>
            <person name="Boedeker C."/>
            <person name="Pinto D."/>
            <person name="Vollmers J."/>
            <person name="Rivas-Marin E."/>
            <person name="Kohn T."/>
            <person name="Peeters S.H."/>
            <person name="Heuer A."/>
            <person name="Rast P."/>
            <person name="Oberbeckmann S."/>
            <person name="Bunk B."/>
            <person name="Jeske O."/>
            <person name="Meyerdierks A."/>
            <person name="Storesund J.E."/>
            <person name="Kallscheuer N."/>
            <person name="Luecker S."/>
            <person name="Lage O.M."/>
            <person name="Pohl T."/>
            <person name="Merkel B.J."/>
            <person name="Hornburger P."/>
            <person name="Mueller R.-W."/>
            <person name="Bruemmer F."/>
            <person name="Labrenz M."/>
            <person name="Spormann A.M."/>
            <person name="Op Den Camp H."/>
            <person name="Overmann J."/>
            <person name="Amann R."/>
            <person name="Jetten M.S.M."/>
            <person name="Mascher T."/>
            <person name="Medema M.H."/>
            <person name="Devos D.P."/>
            <person name="Kaster A.-K."/>
            <person name="Ovreas L."/>
            <person name="Rohde M."/>
            <person name="Galperin M.Y."/>
            <person name="Jogler C."/>
        </authorList>
    </citation>
    <scope>NUCLEOTIDE SEQUENCE [LARGE SCALE GENOMIC DNA]</scope>
    <source>
        <strain evidence="2 3">Pan14r</strain>
    </source>
</reference>
<evidence type="ECO:0000256" key="1">
    <source>
        <dbReference type="SAM" id="SignalP"/>
    </source>
</evidence>
<accession>A0A5C5YAL7</accession>
<evidence type="ECO:0008006" key="4">
    <source>
        <dbReference type="Google" id="ProtNLM"/>
    </source>
</evidence>
<keyword evidence="1" id="KW-0732">Signal</keyword>
<feature type="chain" id="PRO_5022720965" description="Outer membrane protein transport protein (OMPP1/FadL/TodX)" evidence="1">
    <location>
        <begin position="33"/>
        <end position="421"/>
    </location>
</feature>
<dbReference type="Proteomes" id="UP000317238">
    <property type="component" value="Unassembled WGS sequence"/>
</dbReference>
<protein>
    <recommendedName>
        <fullName evidence="4">Outer membrane protein transport protein (OMPP1/FadL/TodX)</fullName>
    </recommendedName>
</protein>
<organism evidence="2 3">
    <name type="scientific">Crateriforma conspicua</name>
    <dbReference type="NCBI Taxonomy" id="2527996"/>
    <lineage>
        <taxon>Bacteria</taxon>
        <taxon>Pseudomonadati</taxon>
        <taxon>Planctomycetota</taxon>
        <taxon>Planctomycetia</taxon>
        <taxon>Planctomycetales</taxon>
        <taxon>Planctomycetaceae</taxon>
        <taxon>Crateriforma</taxon>
    </lineage>
</organism>
<evidence type="ECO:0000313" key="2">
    <source>
        <dbReference type="EMBL" id="TWT70352.1"/>
    </source>
</evidence>
<evidence type="ECO:0000313" key="3">
    <source>
        <dbReference type="Proteomes" id="UP000317238"/>
    </source>
</evidence>
<sequence length="421" mass="45539" precursor="true">MKIQAIRQGIGRRLRQLAALSSILMLGVSAEAQQPASDAGQTGTTTASNAGDLTGGITFHNGQLINGGQAFQVVDPSQLGLLNSQVRNAGGDSVDSLVDQRIAQVSNCQSCQTGGVYQGGGNYVPGVASGFSTACPTCEPYRYGFVDLLYMKRFDDKRYTLSQNYFVGEFDWELAPRITFGAVPDCVHGWEGSFTGPLEWDRSAGITGTGLSSLFIAGLPIASTQLSAFNDNAVYQQQDQASEYWSFEASRTIMGWQVAKILYGIRYIDFQDGYRFISQNGAGDVGVFQSNTENKLIGGQVGLDMFYPVCNHVVADFRGRAGVYANFVDLDYRLQNAGATVLFNGDDDEDIAGVFELGSGIRFNLGEMLSLRAGSELWYLTGIATATEQFNQVVRPNDGRTVRINDDVVTVGLTLSAEVKY</sequence>
<keyword evidence="3" id="KW-1185">Reference proteome</keyword>
<dbReference type="EMBL" id="SJPL01000001">
    <property type="protein sequence ID" value="TWT70352.1"/>
    <property type="molecule type" value="Genomic_DNA"/>
</dbReference>
<proteinExistence type="predicted"/>
<gene>
    <name evidence="2" type="ORF">Pan14r_26570</name>
</gene>
<name>A0A5C5YAL7_9PLAN</name>
<dbReference type="OrthoDB" id="264439at2"/>
<dbReference type="RefSeq" id="WP_145301537.1">
    <property type="nucleotide sequence ID" value="NZ_CP036319.1"/>
</dbReference>
<feature type="signal peptide" evidence="1">
    <location>
        <begin position="1"/>
        <end position="32"/>
    </location>
</feature>